<organism evidence="3 4">
    <name type="scientific">Grimontia celer</name>
    <dbReference type="NCBI Taxonomy" id="1796497"/>
    <lineage>
        <taxon>Bacteria</taxon>
        <taxon>Pseudomonadati</taxon>
        <taxon>Pseudomonadota</taxon>
        <taxon>Gammaproteobacteria</taxon>
        <taxon>Vibrionales</taxon>
        <taxon>Vibrionaceae</taxon>
        <taxon>Grimontia</taxon>
    </lineage>
</organism>
<dbReference type="Gene3D" id="3.30.70.1060">
    <property type="entry name" value="Dimeric alpha+beta barrel"/>
    <property type="match status" value="1"/>
</dbReference>
<dbReference type="RefSeq" id="WP_062664005.1">
    <property type="nucleotide sequence ID" value="NZ_FIZX01000002.1"/>
</dbReference>
<dbReference type="STRING" id="1796497.GCE9029_02852"/>
<protein>
    <submittedName>
        <fullName evidence="3">YciI-like protein</fullName>
    </submittedName>
</protein>
<evidence type="ECO:0000313" key="4">
    <source>
        <dbReference type="Proteomes" id="UP000071641"/>
    </source>
</evidence>
<dbReference type="OrthoDB" id="9814407at2"/>
<gene>
    <name evidence="3" type="ORF">GCE9029_02852</name>
</gene>
<accession>A0A128F6A6</accession>
<dbReference type="PANTHER" id="PTHR37828:SF1">
    <property type="entry name" value="YCII-RELATED DOMAIN-CONTAINING PROTEIN"/>
    <property type="match status" value="1"/>
</dbReference>
<dbReference type="InterPro" id="IPR011008">
    <property type="entry name" value="Dimeric_a/b-barrel"/>
</dbReference>
<evidence type="ECO:0000259" key="2">
    <source>
        <dbReference type="Pfam" id="PF03795"/>
    </source>
</evidence>
<feature type="domain" description="YCII-related" evidence="2">
    <location>
        <begin position="1"/>
        <end position="81"/>
    </location>
</feature>
<dbReference type="PANTHER" id="PTHR37828">
    <property type="entry name" value="GSR2449 PROTEIN"/>
    <property type="match status" value="1"/>
</dbReference>
<keyword evidence="4" id="KW-1185">Reference proteome</keyword>
<dbReference type="SUPFAM" id="SSF54909">
    <property type="entry name" value="Dimeric alpha+beta barrel"/>
    <property type="match status" value="1"/>
</dbReference>
<dbReference type="InterPro" id="IPR005545">
    <property type="entry name" value="YCII"/>
</dbReference>
<name>A0A128F6A6_9GAMM</name>
<comment type="similarity">
    <text evidence="1">Belongs to the YciI family.</text>
</comment>
<dbReference type="Proteomes" id="UP000071641">
    <property type="component" value="Unassembled WGS sequence"/>
</dbReference>
<dbReference type="AlphaFoldDB" id="A0A128F6A6"/>
<proteinExistence type="inferred from homology"/>
<dbReference type="EMBL" id="FIZX01000002">
    <property type="protein sequence ID" value="CZF81826.1"/>
    <property type="molecule type" value="Genomic_DNA"/>
</dbReference>
<dbReference type="Pfam" id="PF03795">
    <property type="entry name" value="YCII"/>
    <property type="match status" value="1"/>
</dbReference>
<sequence length="97" mass="10904">MFILSLTYKVELSEVDKHIDAHVSFLEKYYASGKFIASGRKVPRTGGVILVHVSSRDELDKIIKEDPFYIEGAADYEAIEFVPTMAAEEFSALKNCI</sequence>
<evidence type="ECO:0000256" key="1">
    <source>
        <dbReference type="ARBA" id="ARBA00007689"/>
    </source>
</evidence>
<evidence type="ECO:0000313" key="3">
    <source>
        <dbReference type="EMBL" id="CZF81826.1"/>
    </source>
</evidence>
<reference evidence="4" key="1">
    <citation type="submission" date="2016-02" db="EMBL/GenBank/DDBJ databases">
        <authorList>
            <person name="Rodrigo-Torres Lidia"/>
            <person name="Arahal R.David."/>
        </authorList>
    </citation>
    <scope>NUCLEOTIDE SEQUENCE [LARGE SCALE GENOMIC DNA]</scope>
    <source>
        <strain evidence="4">CECT 9029</strain>
    </source>
</reference>